<dbReference type="RefSeq" id="WP_008583036.1">
    <property type="nucleotide sequence ID" value="NZ_CP007035.1"/>
</dbReference>
<evidence type="ECO:0000256" key="3">
    <source>
        <dbReference type="ARBA" id="ARBA00022989"/>
    </source>
</evidence>
<organism evidence="6 7">
    <name type="scientific">Niabella soli DSM 19437</name>
    <dbReference type="NCBI Taxonomy" id="929713"/>
    <lineage>
        <taxon>Bacteria</taxon>
        <taxon>Pseudomonadati</taxon>
        <taxon>Bacteroidota</taxon>
        <taxon>Chitinophagia</taxon>
        <taxon>Chitinophagales</taxon>
        <taxon>Chitinophagaceae</taxon>
        <taxon>Niabella</taxon>
    </lineage>
</organism>
<dbReference type="Pfam" id="PF13564">
    <property type="entry name" value="DoxX_2"/>
    <property type="match status" value="1"/>
</dbReference>
<keyword evidence="4 5" id="KW-0472">Membrane</keyword>
<comment type="subcellular location">
    <subcellularLocation>
        <location evidence="1">Membrane</location>
        <topology evidence="1">Multi-pass membrane protein</topology>
    </subcellularLocation>
</comment>
<name>W0EVD9_9BACT</name>
<dbReference type="Proteomes" id="UP000003586">
    <property type="component" value="Chromosome"/>
</dbReference>
<feature type="transmembrane region" description="Helical" evidence="5">
    <location>
        <begin position="102"/>
        <end position="122"/>
    </location>
</feature>
<dbReference type="GO" id="GO:0016020">
    <property type="term" value="C:membrane"/>
    <property type="evidence" value="ECO:0007669"/>
    <property type="project" value="UniProtKB-SubCell"/>
</dbReference>
<evidence type="ECO:0000256" key="1">
    <source>
        <dbReference type="ARBA" id="ARBA00004141"/>
    </source>
</evidence>
<evidence type="ECO:0000256" key="2">
    <source>
        <dbReference type="ARBA" id="ARBA00022692"/>
    </source>
</evidence>
<keyword evidence="7" id="KW-1185">Reference proteome</keyword>
<dbReference type="InterPro" id="IPR032808">
    <property type="entry name" value="DoxX"/>
</dbReference>
<evidence type="ECO:0000313" key="7">
    <source>
        <dbReference type="Proteomes" id="UP000003586"/>
    </source>
</evidence>
<keyword evidence="3 5" id="KW-1133">Transmembrane helix</keyword>
<dbReference type="KEGG" id="nso:NIASO_05175"/>
<dbReference type="AlphaFoldDB" id="W0EVD9"/>
<reference evidence="6 7" key="1">
    <citation type="submission" date="2013-12" db="EMBL/GenBank/DDBJ databases">
        <authorList>
            <consortium name="DOE Joint Genome Institute"/>
            <person name="Eisen J."/>
            <person name="Huntemann M."/>
            <person name="Han J."/>
            <person name="Chen A."/>
            <person name="Kyrpides N."/>
            <person name="Mavromatis K."/>
            <person name="Markowitz V."/>
            <person name="Palaniappan K."/>
            <person name="Ivanova N."/>
            <person name="Schaumberg A."/>
            <person name="Pati A."/>
            <person name="Liolios K."/>
            <person name="Nordberg H.P."/>
            <person name="Cantor M.N."/>
            <person name="Hua S.X."/>
            <person name="Woyke T."/>
        </authorList>
    </citation>
    <scope>NUCLEOTIDE SEQUENCE [LARGE SCALE GENOMIC DNA]</scope>
    <source>
        <strain evidence="7">DSM 19437</strain>
    </source>
</reference>
<dbReference type="STRING" id="929713.NIASO_05175"/>
<feature type="transmembrane region" description="Helical" evidence="5">
    <location>
        <begin position="73"/>
        <end position="90"/>
    </location>
</feature>
<dbReference type="EMBL" id="CP007035">
    <property type="protein sequence ID" value="AHF14742.1"/>
    <property type="molecule type" value="Genomic_DNA"/>
</dbReference>
<dbReference type="HOGENOM" id="CLU_126433_0_1_10"/>
<proteinExistence type="predicted"/>
<evidence type="ECO:0000313" key="6">
    <source>
        <dbReference type="EMBL" id="AHF14742.1"/>
    </source>
</evidence>
<gene>
    <name evidence="6" type="ORF">NIASO_05175</name>
</gene>
<protein>
    <submittedName>
        <fullName evidence="6">DoxX family protein</fullName>
    </submittedName>
</protein>
<dbReference type="OrthoDB" id="3385086at2"/>
<evidence type="ECO:0000256" key="4">
    <source>
        <dbReference type="ARBA" id="ARBA00023136"/>
    </source>
</evidence>
<sequence>MSNSILWILQVVMALSFFYSGICKTVLSEKKLVAVGQTGVEGLFPVFIRFIGLSELAGAVGLILPLYFHIAPWLTPVAALCLALIMPFAARIHYRRNEPRNVLTNVIYFIIGILIACGRFFIQQ</sequence>
<dbReference type="eggNOG" id="ENOG5032XJT">
    <property type="taxonomic scope" value="Bacteria"/>
</dbReference>
<feature type="transmembrane region" description="Helical" evidence="5">
    <location>
        <begin position="47"/>
        <end position="67"/>
    </location>
</feature>
<accession>W0EVD9</accession>
<evidence type="ECO:0000256" key="5">
    <source>
        <dbReference type="SAM" id="Phobius"/>
    </source>
</evidence>
<feature type="transmembrane region" description="Helical" evidence="5">
    <location>
        <begin position="6"/>
        <end position="27"/>
    </location>
</feature>
<keyword evidence="2 5" id="KW-0812">Transmembrane</keyword>